<dbReference type="NCBIfam" id="TIGR00536">
    <property type="entry name" value="hemK_fam"/>
    <property type="match status" value="1"/>
</dbReference>
<dbReference type="PANTHER" id="PTHR18895">
    <property type="entry name" value="HEMK METHYLTRANSFERASE"/>
    <property type="match status" value="1"/>
</dbReference>
<evidence type="ECO:0000256" key="4">
    <source>
        <dbReference type="ARBA" id="ARBA00048391"/>
    </source>
</evidence>
<dbReference type="NCBIfam" id="TIGR03534">
    <property type="entry name" value="RF_mod_PrmC"/>
    <property type="match status" value="1"/>
</dbReference>
<comment type="similarity">
    <text evidence="5">Belongs to the protein N5-glutamine methyltransferase family. PrmC subfamily.</text>
</comment>
<organism evidence="8 9">
    <name type="scientific">Rhizobium aquaticum</name>
    <dbReference type="NCBI Taxonomy" id="1549636"/>
    <lineage>
        <taxon>Bacteria</taxon>
        <taxon>Pseudomonadati</taxon>
        <taxon>Pseudomonadota</taxon>
        <taxon>Alphaproteobacteria</taxon>
        <taxon>Hyphomicrobiales</taxon>
        <taxon>Rhizobiaceae</taxon>
        <taxon>Rhizobium/Agrobacterium group</taxon>
        <taxon>Rhizobium</taxon>
    </lineage>
</organism>
<keyword evidence="1 5" id="KW-0489">Methyltransferase</keyword>
<dbReference type="PANTHER" id="PTHR18895:SF74">
    <property type="entry name" value="MTRF1L RELEASE FACTOR GLUTAMINE METHYLTRANSFERASE"/>
    <property type="match status" value="1"/>
</dbReference>
<proteinExistence type="inferred from homology"/>
<feature type="binding site" evidence="5">
    <location>
        <position position="181"/>
    </location>
    <ligand>
        <name>S-adenosyl-L-methionine</name>
        <dbReference type="ChEBI" id="CHEBI:59789"/>
    </ligand>
</feature>
<dbReference type="CDD" id="cd02440">
    <property type="entry name" value="AdoMet_MTases"/>
    <property type="match status" value="1"/>
</dbReference>
<evidence type="ECO:0000313" key="9">
    <source>
        <dbReference type="Proteomes" id="UP001549047"/>
    </source>
</evidence>
<sequence length="295" mass="32005">MPGPDPVLDAVLAEVRVLFREADLDDPALEARILVSGLLDLEPTALITRGREAVPAEKIERIRMAAARRVAGEPVYRILGWREFYGLRLKLSKGTLEPRPDTEVLVDAMLPVLHEMVGQGRKPRILDLGTGTGAICLALLNECLQANGVGTDISEDALATAKANANLNGIGMRFEVLQSDWFSQVRGKFDLIVSNPPYIPSADIAGLDREVREHDPLAALDGGADGLEPYRIIAKQADQYLADGGFVGVEFGWNQMAAVQAIFEAAGFIVQQAIRDYGGRDRALIFVRTPGFSGE</sequence>
<dbReference type="EMBL" id="JBEPMB010000010">
    <property type="protein sequence ID" value="MET3615866.1"/>
    <property type="molecule type" value="Genomic_DNA"/>
</dbReference>
<keyword evidence="2 5" id="KW-0808">Transferase</keyword>
<dbReference type="InterPro" id="IPR029063">
    <property type="entry name" value="SAM-dependent_MTases_sf"/>
</dbReference>
<dbReference type="Pfam" id="PF05175">
    <property type="entry name" value="MTS"/>
    <property type="match status" value="1"/>
</dbReference>
<keyword evidence="3 5" id="KW-0949">S-adenosyl-L-methionine</keyword>
<dbReference type="Gene3D" id="3.40.50.150">
    <property type="entry name" value="Vaccinia Virus protein VP39"/>
    <property type="match status" value="1"/>
</dbReference>
<dbReference type="RefSeq" id="WP_354558333.1">
    <property type="nucleotide sequence ID" value="NZ_JBEPMB010000010.1"/>
</dbReference>
<evidence type="ECO:0000256" key="5">
    <source>
        <dbReference type="HAMAP-Rule" id="MF_02126"/>
    </source>
</evidence>
<dbReference type="Pfam" id="PF17827">
    <property type="entry name" value="PrmC_N"/>
    <property type="match status" value="1"/>
</dbReference>
<feature type="binding site" evidence="5">
    <location>
        <begin position="195"/>
        <end position="198"/>
    </location>
    <ligand>
        <name>substrate</name>
    </ligand>
</feature>
<dbReference type="HAMAP" id="MF_02126">
    <property type="entry name" value="RF_methyltr_PrmC"/>
    <property type="match status" value="1"/>
</dbReference>
<dbReference type="GO" id="GO:0032259">
    <property type="term" value="P:methylation"/>
    <property type="evidence" value="ECO:0007669"/>
    <property type="project" value="UniProtKB-KW"/>
</dbReference>
<feature type="domain" description="Release factor glutamine methyltransferase N-terminal" evidence="7">
    <location>
        <begin position="11"/>
        <end position="80"/>
    </location>
</feature>
<dbReference type="InterPro" id="IPR002052">
    <property type="entry name" value="DNA_methylase_N6_adenine_CS"/>
</dbReference>
<gene>
    <name evidence="5" type="primary">prmC</name>
    <name evidence="8" type="ORF">ABID16_004213</name>
</gene>
<dbReference type="SUPFAM" id="SSF53335">
    <property type="entry name" value="S-adenosyl-L-methionine-dependent methyltransferases"/>
    <property type="match status" value="1"/>
</dbReference>
<evidence type="ECO:0000259" key="6">
    <source>
        <dbReference type="Pfam" id="PF05175"/>
    </source>
</evidence>
<dbReference type="InterPro" id="IPR004556">
    <property type="entry name" value="HemK-like"/>
</dbReference>
<dbReference type="InterPro" id="IPR019874">
    <property type="entry name" value="RF_methyltr_PrmC"/>
</dbReference>
<keyword evidence="9" id="KW-1185">Reference proteome</keyword>
<dbReference type="InterPro" id="IPR050320">
    <property type="entry name" value="N5-glutamine_MTase"/>
</dbReference>
<comment type="caution">
    <text evidence="8">The sequence shown here is derived from an EMBL/GenBank/DDBJ whole genome shotgun (WGS) entry which is preliminary data.</text>
</comment>
<feature type="binding site" evidence="5">
    <location>
        <begin position="129"/>
        <end position="133"/>
    </location>
    <ligand>
        <name>S-adenosyl-L-methionine</name>
        <dbReference type="ChEBI" id="CHEBI:59789"/>
    </ligand>
</feature>
<accession>A0ABV2J6G2</accession>
<dbReference type="GO" id="GO:0102559">
    <property type="term" value="F:peptide chain release factor N(5)-glutamine methyltransferase activity"/>
    <property type="evidence" value="ECO:0007669"/>
    <property type="project" value="UniProtKB-EC"/>
</dbReference>
<dbReference type="Gene3D" id="1.10.8.10">
    <property type="entry name" value="DNA helicase RuvA subunit, C-terminal domain"/>
    <property type="match status" value="1"/>
</dbReference>
<evidence type="ECO:0000259" key="7">
    <source>
        <dbReference type="Pfam" id="PF17827"/>
    </source>
</evidence>
<name>A0ABV2J6G2_9HYPH</name>
<evidence type="ECO:0000256" key="3">
    <source>
        <dbReference type="ARBA" id="ARBA00022691"/>
    </source>
</evidence>
<dbReference type="EC" id="2.1.1.297" evidence="5"/>
<evidence type="ECO:0000256" key="1">
    <source>
        <dbReference type="ARBA" id="ARBA00022603"/>
    </source>
</evidence>
<feature type="binding site" evidence="5">
    <location>
        <position position="195"/>
    </location>
    <ligand>
        <name>S-adenosyl-L-methionine</name>
        <dbReference type="ChEBI" id="CHEBI:59789"/>
    </ligand>
</feature>
<feature type="binding site" evidence="5">
    <location>
        <position position="152"/>
    </location>
    <ligand>
        <name>S-adenosyl-L-methionine</name>
        <dbReference type="ChEBI" id="CHEBI:59789"/>
    </ligand>
</feature>
<dbReference type="InterPro" id="IPR007848">
    <property type="entry name" value="Small_mtfrase_dom"/>
</dbReference>
<dbReference type="InterPro" id="IPR040758">
    <property type="entry name" value="PrmC_N"/>
</dbReference>
<evidence type="ECO:0000313" key="8">
    <source>
        <dbReference type="EMBL" id="MET3615866.1"/>
    </source>
</evidence>
<dbReference type="PROSITE" id="PS00092">
    <property type="entry name" value="N6_MTASE"/>
    <property type="match status" value="1"/>
</dbReference>
<feature type="domain" description="Methyltransferase small" evidence="6">
    <location>
        <begin position="113"/>
        <end position="198"/>
    </location>
</feature>
<comment type="catalytic activity">
    <reaction evidence="4 5">
        <text>L-glutaminyl-[peptide chain release factor] + S-adenosyl-L-methionine = N(5)-methyl-L-glutaminyl-[peptide chain release factor] + S-adenosyl-L-homocysteine + H(+)</text>
        <dbReference type="Rhea" id="RHEA:42896"/>
        <dbReference type="Rhea" id="RHEA-COMP:10271"/>
        <dbReference type="Rhea" id="RHEA-COMP:10272"/>
        <dbReference type="ChEBI" id="CHEBI:15378"/>
        <dbReference type="ChEBI" id="CHEBI:30011"/>
        <dbReference type="ChEBI" id="CHEBI:57856"/>
        <dbReference type="ChEBI" id="CHEBI:59789"/>
        <dbReference type="ChEBI" id="CHEBI:61891"/>
        <dbReference type="EC" id="2.1.1.297"/>
    </reaction>
</comment>
<protein>
    <recommendedName>
        <fullName evidence="5">Release factor glutamine methyltransferase</fullName>
        <shortName evidence="5">RF MTase</shortName>
        <ecNumber evidence="5">2.1.1.297</ecNumber>
    </recommendedName>
    <alternativeName>
        <fullName evidence="5">N5-glutamine methyltransferase PrmC</fullName>
    </alternativeName>
    <alternativeName>
        <fullName evidence="5">Protein-(glutamine-N5) MTase PrmC</fullName>
    </alternativeName>
    <alternativeName>
        <fullName evidence="5">Protein-glutamine N-methyltransferase PrmC</fullName>
    </alternativeName>
</protein>
<evidence type="ECO:0000256" key="2">
    <source>
        <dbReference type="ARBA" id="ARBA00022679"/>
    </source>
</evidence>
<comment type="function">
    <text evidence="5">Methylates the class 1 translation termination release factors RF1/PrfA and RF2/PrfB on the glutamine residue of the universally conserved GGQ motif.</text>
</comment>
<reference evidence="8 9" key="1">
    <citation type="submission" date="2024-06" db="EMBL/GenBank/DDBJ databases">
        <title>Genomic Encyclopedia of Type Strains, Phase IV (KMG-IV): sequencing the most valuable type-strain genomes for metagenomic binning, comparative biology and taxonomic classification.</title>
        <authorList>
            <person name="Goeker M."/>
        </authorList>
    </citation>
    <scope>NUCLEOTIDE SEQUENCE [LARGE SCALE GENOMIC DNA]</scope>
    <source>
        <strain evidence="8 9">DSM 29780</strain>
    </source>
</reference>
<dbReference type="Proteomes" id="UP001549047">
    <property type="component" value="Unassembled WGS sequence"/>
</dbReference>